<dbReference type="Pfam" id="PF11399">
    <property type="entry name" value="DUF3192"/>
    <property type="match status" value="1"/>
</dbReference>
<evidence type="ECO:0000313" key="2">
    <source>
        <dbReference type="Proteomes" id="UP001521137"/>
    </source>
</evidence>
<keyword evidence="2" id="KW-1185">Reference proteome</keyword>
<protein>
    <submittedName>
        <fullName evidence="1">DUF3192 domain-containing protein</fullName>
    </submittedName>
</protein>
<name>A0ABS9D8T7_9ALTE</name>
<proteinExistence type="predicted"/>
<dbReference type="PROSITE" id="PS51257">
    <property type="entry name" value="PROKAR_LIPOPROTEIN"/>
    <property type="match status" value="1"/>
</dbReference>
<dbReference type="InterPro" id="IPR021534">
    <property type="entry name" value="DUF3192"/>
</dbReference>
<dbReference type="Proteomes" id="UP001521137">
    <property type="component" value="Unassembled WGS sequence"/>
</dbReference>
<gene>
    <name evidence="1" type="ORF">L0668_09870</name>
</gene>
<dbReference type="RefSeq" id="WP_235312179.1">
    <property type="nucleotide sequence ID" value="NZ_JAKGAS010000004.1"/>
</dbReference>
<dbReference type="EMBL" id="JAKGAS010000004">
    <property type="protein sequence ID" value="MCF2948413.1"/>
    <property type="molecule type" value="Genomic_DNA"/>
</dbReference>
<comment type="caution">
    <text evidence="1">The sequence shown here is derived from an EMBL/GenBank/DDBJ whole genome shotgun (WGS) entry which is preliminary data.</text>
</comment>
<evidence type="ECO:0000313" key="1">
    <source>
        <dbReference type="EMBL" id="MCF2948413.1"/>
    </source>
</evidence>
<organism evidence="1 2">
    <name type="scientific">Paraglaciecola algarum</name>
    <dbReference type="NCBI Taxonomy" id="3050085"/>
    <lineage>
        <taxon>Bacteria</taxon>
        <taxon>Pseudomonadati</taxon>
        <taxon>Pseudomonadota</taxon>
        <taxon>Gammaproteobacteria</taxon>
        <taxon>Alteromonadales</taxon>
        <taxon>Alteromonadaceae</taxon>
        <taxon>Paraglaciecola</taxon>
    </lineage>
</organism>
<reference evidence="1 2" key="1">
    <citation type="submission" date="2022-01" db="EMBL/GenBank/DDBJ databases">
        <title>Paraglaciecola sp. G1-23.</title>
        <authorList>
            <person name="Jin M.S."/>
            <person name="Han D.M."/>
            <person name="Kim H.M."/>
            <person name="Jeon C.O."/>
        </authorList>
    </citation>
    <scope>NUCLEOTIDE SEQUENCE [LARGE SCALE GENOMIC DNA]</scope>
    <source>
        <strain evidence="1 2">G1-23</strain>
    </source>
</reference>
<accession>A0ABS9D8T7</accession>
<sequence length="122" mass="13831">MRKIIIATLISVSLGLSGCVISVGGDSEHGYKSGWKDKENHNRKLIAKLTPELSYDEVMGRFGLADFNEFYKIDTDTYQVLYYRTQRIEGDGLTTKDECTPLVFKNGILHGWGDKAFRLINH</sequence>